<name>C7ZDK6_FUSV7</name>
<dbReference type="GeneID" id="9669872"/>
<dbReference type="RefSeq" id="XP_003043671.1">
    <property type="nucleotide sequence ID" value="XM_003043625.1"/>
</dbReference>
<dbReference type="Proteomes" id="UP000005206">
    <property type="component" value="Chromosome 13"/>
</dbReference>
<dbReference type="HOGENOM" id="CLU_054243_1_1_1"/>
<protein>
    <recommendedName>
        <fullName evidence="4">BTB domain-containing protein</fullName>
    </recommendedName>
</protein>
<sequence length="419" mass="47205">MYAPVRRQGGRIDSCGSRRLFRRLAQVKSQLRPTPTLVEHNLRFDAYEKEMEKNIVDSDGDLALVSPYDPQTDAPSKNVSEKEDQPKSDDEKETIAQLEDREILVSSKILSNASPVFQAMLDGRFLEGVQLSDSKASPGQGPYRLLLPDDDFTAMLLLCRILHFKFKGIPEQPRSNLLLALAGVCDKYQCTQTLKYCGALWLRNWTSSLPDTEEASIENISRLLIFAYVADLPHEFCEVAWTLVLYHEGPIAGPHTQAIQLIDHPLLPNDIGRYLDLKRLQFCEAYHRAITAPWTTWQWTSLTSGCYRASHAISEYTLTLRGAGIVPYELDLRDHKLSDLLKAATNLPLLAVRSCTSRYNCGCSGDRTDSLTRDLRALARNIPKHKTWFGCLDCFKSGDTSNKDGKCRIEHGEITNLLA</sequence>
<evidence type="ECO:0008006" key="4">
    <source>
        <dbReference type="Google" id="ProtNLM"/>
    </source>
</evidence>
<accession>C7ZDK6</accession>
<dbReference type="InParanoid" id="C7ZDK6"/>
<dbReference type="OrthoDB" id="5275938at2759"/>
<evidence type="ECO:0000313" key="2">
    <source>
        <dbReference type="EMBL" id="EEU37958.1"/>
    </source>
</evidence>
<dbReference type="KEGG" id="nhe:NECHADRAFT_88316"/>
<dbReference type="VEuPathDB" id="FungiDB:NECHADRAFT_88316"/>
<dbReference type="OMA" id="RYTHPSF"/>
<reference evidence="2 3" key="1">
    <citation type="journal article" date="2009" name="PLoS Genet.">
        <title>The genome of Nectria haematococca: contribution of supernumerary chromosomes to gene expansion.</title>
        <authorList>
            <person name="Coleman J.J."/>
            <person name="Rounsley S.D."/>
            <person name="Rodriguez-Carres M."/>
            <person name="Kuo A."/>
            <person name="Wasmann C.C."/>
            <person name="Grimwood J."/>
            <person name="Schmutz J."/>
            <person name="Taga M."/>
            <person name="White G.J."/>
            <person name="Zhou S."/>
            <person name="Schwartz D.C."/>
            <person name="Freitag M."/>
            <person name="Ma L.J."/>
            <person name="Danchin E.G."/>
            <person name="Henrissat B."/>
            <person name="Coutinho P.M."/>
            <person name="Nelson D.R."/>
            <person name="Straney D."/>
            <person name="Napoli C.A."/>
            <person name="Barker B.M."/>
            <person name="Gribskov M."/>
            <person name="Rep M."/>
            <person name="Kroken S."/>
            <person name="Molnar I."/>
            <person name="Rensing C."/>
            <person name="Kennell J.C."/>
            <person name="Zamora J."/>
            <person name="Farman M.L."/>
            <person name="Selker E.U."/>
            <person name="Salamov A."/>
            <person name="Shapiro H."/>
            <person name="Pangilinan J."/>
            <person name="Lindquist E."/>
            <person name="Lamers C."/>
            <person name="Grigoriev I.V."/>
            <person name="Geiser D.M."/>
            <person name="Covert S.F."/>
            <person name="Temporini E."/>
            <person name="Vanetten H.D."/>
        </authorList>
    </citation>
    <scope>NUCLEOTIDE SEQUENCE [LARGE SCALE GENOMIC DNA]</scope>
    <source>
        <strain evidence="3">ATCC MYA-4622 / CBS 123669 / FGSC 9596 / NRRL 45880 / 77-13-4</strain>
    </source>
</reference>
<dbReference type="EMBL" id="GG698920">
    <property type="protein sequence ID" value="EEU37958.1"/>
    <property type="molecule type" value="Genomic_DNA"/>
</dbReference>
<dbReference type="InterPro" id="IPR011333">
    <property type="entry name" value="SKP1/BTB/POZ_sf"/>
</dbReference>
<gene>
    <name evidence="2" type="ORF">NECHADRAFT_88316</name>
</gene>
<evidence type="ECO:0000313" key="3">
    <source>
        <dbReference type="Proteomes" id="UP000005206"/>
    </source>
</evidence>
<evidence type="ECO:0000256" key="1">
    <source>
        <dbReference type="SAM" id="MobiDB-lite"/>
    </source>
</evidence>
<feature type="compositionally biased region" description="Basic and acidic residues" evidence="1">
    <location>
        <begin position="79"/>
        <end position="95"/>
    </location>
</feature>
<dbReference type="AlphaFoldDB" id="C7ZDK6"/>
<dbReference type="Gene3D" id="3.30.710.10">
    <property type="entry name" value="Potassium Channel Kv1.1, Chain A"/>
    <property type="match status" value="1"/>
</dbReference>
<proteinExistence type="predicted"/>
<organism evidence="2 3">
    <name type="scientific">Fusarium vanettenii (strain ATCC MYA-4622 / CBS 123669 / FGSC 9596 / NRRL 45880 / 77-13-4)</name>
    <name type="common">Fusarium solani subsp. pisi</name>
    <dbReference type="NCBI Taxonomy" id="660122"/>
    <lineage>
        <taxon>Eukaryota</taxon>
        <taxon>Fungi</taxon>
        <taxon>Dikarya</taxon>
        <taxon>Ascomycota</taxon>
        <taxon>Pezizomycotina</taxon>
        <taxon>Sordariomycetes</taxon>
        <taxon>Hypocreomycetidae</taxon>
        <taxon>Hypocreales</taxon>
        <taxon>Nectriaceae</taxon>
        <taxon>Fusarium</taxon>
        <taxon>Fusarium solani species complex</taxon>
        <taxon>Fusarium vanettenii</taxon>
    </lineage>
</organism>
<keyword evidence="3" id="KW-1185">Reference proteome</keyword>
<feature type="region of interest" description="Disordered" evidence="1">
    <location>
        <begin position="59"/>
        <end position="95"/>
    </location>
</feature>
<dbReference type="eggNOG" id="ENOG502SMAU">
    <property type="taxonomic scope" value="Eukaryota"/>
</dbReference>